<evidence type="ECO:0000256" key="2">
    <source>
        <dbReference type="SAM" id="MobiDB-lite"/>
    </source>
</evidence>
<dbReference type="SUPFAM" id="SSF50630">
    <property type="entry name" value="Acid proteases"/>
    <property type="match status" value="1"/>
</dbReference>
<evidence type="ECO:0000256" key="1">
    <source>
        <dbReference type="PROSITE-ProRule" id="PRU00047"/>
    </source>
</evidence>
<organism evidence="4 5">
    <name type="scientific">Macrosiphum euphorbiae</name>
    <name type="common">potato aphid</name>
    <dbReference type="NCBI Taxonomy" id="13131"/>
    <lineage>
        <taxon>Eukaryota</taxon>
        <taxon>Metazoa</taxon>
        <taxon>Ecdysozoa</taxon>
        <taxon>Arthropoda</taxon>
        <taxon>Hexapoda</taxon>
        <taxon>Insecta</taxon>
        <taxon>Pterygota</taxon>
        <taxon>Neoptera</taxon>
        <taxon>Paraneoptera</taxon>
        <taxon>Hemiptera</taxon>
        <taxon>Sternorrhyncha</taxon>
        <taxon>Aphidomorpha</taxon>
        <taxon>Aphidoidea</taxon>
        <taxon>Aphididae</taxon>
        <taxon>Macrosiphini</taxon>
        <taxon>Macrosiphum</taxon>
    </lineage>
</organism>
<accession>A0AAV0VQT8</accession>
<sequence length="427" mass="47679">MTRPRRNVQASRGLEESVRDRVDDRSLNGRSVNVTFADVQDSLRPFTGDDSGSIVKWVEDFEELADLCSWSELHKFLYGKRLLQGTALDFVRGESGLRSWSELRDKLLNEFRCRLSTADVHRQLSSRWKRADETLLQYLYKMREIAAHGNIEDESVIDYVICGVPDTSADKNVLYGATTLGEFKKKIELYERIRSRSQAGNVPRVTADGKPKPTIASGGLSVEGVTRCFNCGDRGHQSRECPDVDKGPKCFSCRTFGHKSFECPGKSDTVPNVYQVDYGSNSDRIVKPVVISGCEAMALIDTGCDINICRHSIGLKLVNVTSKMCQLHLRGPAGANFVTEQMLDTELHIDGRTYPITVYTVSDDSIGHDVIIGRTLFQTSAELRVGPKAVEVVDAREVQQMMAIDVEVPELDVGEREFLPTIKKNCT</sequence>
<keyword evidence="5" id="KW-1185">Reference proteome</keyword>
<dbReference type="Proteomes" id="UP001160148">
    <property type="component" value="Unassembled WGS sequence"/>
</dbReference>
<keyword evidence="1" id="KW-0862">Zinc</keyword>
<dbReference type="SUPFAM" id="SSF57756">
    <property type="entry name" value="Retrovirus zinc finger-like domains"/>
    <property type="match status" value="1"/>
</dbReference>
<keyword evidence="1" id="KW-0863">Zinc-finger</keyword>
<name>A0AAV0VQT8_9HEMI</name>
<dbReference type="Gene3D" id="2.40.70.10">
    <property type="entry name" value="Acid Proteases"/>
    <property type="match status" value="1"/>
</dbReference>
<gene>
    <name evidence="4" type="ORF">MEUPH1_LOCUS3547</name>
</gene>
<evidence type="ECO:0000313" key="5">
    <source>
        <dbReference type="Proteomes" id="UP001160148"/>
    </source>
</evidence>
<dbReference type="Gene3D" id="4.10.60.10">
    <property type="entry name" value="Zinc finger, CCHC-type"/>
    <property type="match status" value="1"/>
</dbReference>
<dbReference type="AlphaFoldDB" id="A0AAV0VQT8"/>
<dbReference type="CDD" id="cd00303">
    <property type="entry name" value="retropepsin_like"/>
    <property type="match status" value="1"/>
</dbReference>
<comment type="caution">
    <text evidence="4">The sequence shown here is derived from an EMBL/GenBank/DDBJ whole genome shotgun (WGS) entry which is preliminary data.</text>
</comment>
<evidence type="ECO:0000313" key="4">
    <source>
        <dbReference type="EMBL" id="CAI6346662.1"/>
    </source>
</evidence>
<reference evidence="4 5" key="1">
    <citation type="submission" date="2023-01" db="EMBL/GenBank/DDBJ databases">
        <authorList>
            <person name="Whitehead M."/>
        </authorList>
    </citation>
    <scope>NUCLEOTIDE SEQUENCE [LARGE SCALE GENOMIC DNA]</scope>
</reference>
<dbReference type="InterPro" id="IPR036875">
    <property type="entry name" value="Znf_CCHC_sf"/>
</dbReference>
<dbReference type="InterPro" id="IPR001878">
    <property type="entry name" value="Znf_CCHC"/>
</dbReference>
<dbReference type="PROSITE" id="PS50158">
    <property type="entry name" value="ZF_CCHC"/>
    <property type="match status" value="1"/>
</dbReference>
<dbReference type="SMART" id="SM00343">
    <property type="entry name" value="ZnF_C2HC"/>
    <property type="match status" value="2"/>
</dbReference>
<protein>
    <recommendedName>
        <fullName evidence="3">CCHC-type domain-containing protein</fullName>
    </recommendedName>
</protein>
<evidence type="ECO:0000259" key="3">
    <source>
        <dbReference type="PROSITE" id="PS50158"/>
    </source>
</evidence>
<dbReference type="GO" id="GO:0008270">
    <property type="term" value="F:zinc ion binding"/>
    <property type="evidence" value="ECO:0007669"/>
    <property type="project" value="UniProtKB-KW"/>
</dbReference>
<feature type="domain" description="CCHC-type" evidence="3">
    <location>
        <begin position="227"/>
        <end position="243"/>
    </location>
</feature>
<dbReference type="GO" id="GO:0003676">
    <property type="term" value="F:nucleic acid binding"/>
    <property type="evidence" value="ECO:0007669"/>
    <property type="project" value="InterPro"/>
</dbReference>
<dbReference type="Pfam" id="PF00098">
    <property type="entry name" value="zf-CCHC"/>
    <property type="match status" value="1"/>
</dbReference>
<dbReference type="InterPro" id="IPR021109">
    <property type="entry name" value="Peptidase_aspartic_dom_sf"/>
</dbReference>
<dbReference type="EMBL" id="CARXXK010000001">
    <property type="protein sequence ID" value="CAI6346662.1"/>
    <property type="molecule type" value="Genomic_DNA"/>
</dbReference>
<proteinExistence type="predicted"/>
<feature type="region of interest" description="Disordered" evidence="2">
    <location>
        <begin position="1"/>
        <end position="20"/>
    </location>
</feature>
<keyword evidence="1" id="KW-0479">Metal-binding</keyword>